<dbReference type="RefSeq" id="XP_002668097.1">
    <property type="nucleotide sequence ID" value="XM_002668051.1"/>
</dbReference>
<organism evidence="2">
    <name type="scientific">Naegleria gruberi</name>
    <name type="common">Amoeba</name>
    <dbReference type="NCBI Taxonomy" id="5762"/>
    <lineage>
        <taxon>Eukaryota</taxon>
        <taxon>Discoba</taxon>
        <taxon>Heterolobosea</taxon>
        <taxon>Tetramitia</taxon>
        <taxon>Eutetramitia</taxon>
        <taxon>Vahlkampfiidae</taxon>
        <taxon>Naegleria</taxon>
    </lineage>
</organism>
<name>D2W6E9_NAEGR</name>
<evidence type="ECO:0000313" key="1">
    <source>
        <dbReference type="EMBL" id="EFC35353.1"/>
    </source>
</evidence>
<dbReference type="GeneID" id="8858676"/>
<keyword evidence="2" id="KW-1185">Reference proteome</keyword>
<evidence type="ECO:0000313" key="2">
    <source>
        <dbReference type="Proteomes" id="UP000006671"/>
    </source>
</evidence>
<dbReference type="EMBL" id="GG739329">
    <property type="protein sequence ID" value="EFC35353.1"/>
    <property type="molecule type" value="Genomic_DNA"/>
</dbReference>
<reference evidence="1 2" key="1">
    <citation type="journal article" date="2010" name="Cell">
        <title>The genome of Naegleria gruberi illuminates early eukaryotic versatility.</title>
        <authorList>
            <person name="Fritz-Laylin L.K."/>
            <person name="Prochnik S.E."/>
            <person name="Ginger M.L."/>
            <person name="Dacks J.B."/>
            <person name="Carpenter M.L."/>
            <person name="Field M.C."/>
            <person name="Kuo A."/>
            <person name="Paredez A."/>
            <person name="Chapman J."/>
            <person name="Pham J."/>
            <person name="Shu S."/>
            <person name="Neupane R."/>
            <person name="Cipriano M."/>
            <person name="Mancuso J."/>
            <person name="Tu H."/>
            <person name="Salamov A."/>
            <person name="Lindquist E."/>
            <person name="Shapiro H."/>
            <person name="Lucas S."/>
            <person name="Grigoriev I.V."/>
            <person name="Cande W.Z."/>
            <person name="Fulton C."/>
            <person name="Rokhsar D.S."/>
            <person name="Dawson S.C."/>
        </authorList>
    </citation>
    <scope>NUCLEOTIDE SEQUENCE [LARGE SCALE GENOMIC DNA]</scope>
    <source>
        <strain evidence="1 2">NEG-M</strain>
    </source>
</reference>
<dbReference type="KEGG" id="ngr:NAEGRDRAFT_54958"/>
<proteinExistence type="predicted"/>
<dbReference type="AlphaFoldDB" id="D2W6E9"/>
<protein>
    <submittedName>
        <fullName evidence="1">Predicted protein</fullName>
    </submittedName>
</protein>
<dbReference type="Proteomes" id="UP000006671">
    <property type="component" value="Unassembled WGS sequence"/>
</dbReference>
<gene>
    <name evidence="1" type="ORF">NAEGRDRAFT_54958</name>
</gene>
<accession>D2W6E9</accession>
<dbReference type="VEuPathDB" id="AmoebaDB:NAEGRDRAFT_54958"/>
<sequence length="227" mass="25681">MSQHQSSHSSLLLNFDQTTTSISHCYSGGCEGTDFEWTKAFGKKSVVYSFAGHHQRVLPNVGEQVITLDKKELAFADKKLSEANKYLKRRNTKFNLLRRNYYIISKAASCYAIIEEFENKTASNKSSVRIRGGTAWGCQMFLLKYISENQIQDKKNVQPHLYAFCQEAGNCKWFGISMDVKGGEIVNTDWSEMNPKKLSGKFAGIGVRAINDSGNKPFKGWLRKLLL</sequence>
<dbReference type="InParanoid" id="D2W6E9"/>